<organism evidence="10 11">
    <name type="scientific">Ancylostoma duodenale</name>
    <dbReference type="NCBI Taxonomy" id="51022"/>
    <lineage>
        <taxon>Eukaryota</taxon>
        <taxon>Metazoa</taxon>
        <taxon>Ecdysozoa</taxon>
        <taxon>Nematoda</taxon>
        <taxon>Chromadorea</taxon>
        <taxon>Rhabditida</taxon>
        <taxon>Rhabditina</taxon>
        <taxon>Rhabditomorpha</taxon>
        <taxon>Strongyloidea</taxon>
        <taxon>Ancylostomatidae</taxon>
        <taxon>Ancylostomatinae</taxon>
        <taxon>Ancylostoma</taxon>
    </lineage>
</organism>
<dbReference type="PROSITE" id="PS00280">
    <property type="entry name" value="BPTI_KUNITZ_1"/>
    <property type="match status" value="1"/>
</dbReference>
<evidence type="ECO:0000259" key="9">
    <source>
        <dbReference type="PROSITE" id="PS50279"/>
    </source>
</evidence>
<feature type="compositionally biased region" description="Polar residues" evidence="8">
    <location>
        <begin position="1"/>
        <end position="12"/>
    </location>
</feature>
<evidence type="ECO:0000313" key="11">
    <source>
        <dbReference type="Proteomes" id="UP000054047"/>
    </source>
</evidence>
<proteinExistence type="predicted"/>
<dbReference type="PRINTS" id="PR00759">
    <property type="entry name" value="BASICPTASE"/>
</dbReference>
<gene>
    <name evidence="10" type="ORF">ANCDUO_26345</name>
</gene>
<dbReference type="Proteomes" id="UP000054047">
    <property type="component" value="Unassembled WGS sequence"/>
</dbReference>
<dbReference type="InterPro" id="IPR036880">
    <property type="entry name" value="Kunitz_BPTI_sf"/>
</dbReference>
<comment type="subcellular location">
    <subcellularLocation>
        <location evidence="1">Secreted</location>
    </subcellularLocation>
</comment>
<keyword evidence="6" id="KW-1199">Hemostasis impairing toxin</keyword>
<reference evidence="10 11" key="1">
    <citation type="submission" date="2013-12" db="EMBL/GenBank/DDBJ databases">
        <title>Draft genome of the parsitic nematode Ancylostoma duodenale.</title>
        <authorList>
            <person name="Mitreva M."/>
        </authorList>
    </citation>
    <scope>NUCLEOTIDE SEQUENCE [LARGE SCALE GENOMIC DNA]</scope>
    <source>
        <strain evidence="10 11">Zhejiang</strain>
    </source>
</reference>
<dbReference type="GO" id="GO:0004867">
    <property type="term" value="F:serine-type endopeptidase inhibitor activity"/>
    <property type="evidence" value="ECO:0007669"/>
    <property type="project" value="UniProtKB-KW"/>
</dbReference>
<dbReference type="PROSITE" id="PS50279">
    <property type="entry name" value="BPTI_KUNITZ_2"/>
    <property type="match status" value="1"/>
</dbReference>
<keyword evidence="6" id="KW-0800">Toxin</keyword>
<keyword evidence="4" id="KW-0722">Serine protease inhibitor</keyword>
<evidence type="ECO:0000256" key="1">
    <source>
        <dbReference type="ARBA" id="ARBA00004613"/>
    </source>
</evidence>
<dbReference type="InterPro" id="IPR050098">
    <property type="entry name" value="TFPI/VKTCI-like"/>
</dbReference>
<evidence type="ECO:0000256" key="2">
    <source>
        <dbReference type="ARBA" id="ARBA00022525"/>
    </source>
</evidence>
<name>A0A0C2F9T2_9BILA</name>
<dbReference type="SMART" id="SM00131">
    <property type="entry name" value="KU"/>
    <property type="match status" value="1"/>
</dbReference>
<dbReference type="SUPFAM" id="SSF57362">
    <property type="entry name" value="BPTI-like"/>
    <property type="match status" value="1"/>
</dbReference>
<feature type="domain" description="BPTI/Kunitz inhibitor" evidence="9">
    <location>
        <begin position="25"/>
        <end position="70"/>
    </location>
</feature>
<evidence type="ECO:0000256" key="4">
    <source>
        <dbReference type="ARBA" id="ARBA00022900"/>
    </source>
</evidence>
<keyword evidence="2" id="KW-0964">Secreted</keyword>
<evidence type="ECO:0000256" key="5">
    <source>
        <dbReference type="ARBA" id="ARBA00023157"/>
    </source>
</evidence>
<keyword evidence="7" id="KW-1203">Blood coagulation cascade inhibiting toxin</keyword>
<dbReference type="Gene3D" id="4.10.410.10">
    <property type="entry name" value="Pancreatic trypsin inhibitor Kunitz domain"/>
    <property type="match status" value="1"/>
</dbReference>
<evidence type="ECO:0000256" key="3">
    <source>
        <dbReference type="ARBA" id="ARBA00022690"/>
    </source>
</evidence>
<sequence length="72" mass="8129">LSDNFTSISTEATMLPRNGPGTLQGESGESICLNRYYYDKEKKKCRRFYYGGCGGNDNNFLTRKDCNKACVK</sequence>
<keyword evidence="3" id="KW-0646">Protease inhibitor</keyword>
<dbReference type="AlphaFoldDB" id="A0A0C2F9T2"/>
<feature type="non-terminal residue" evidence="10">
    <location>
        <position position="1"/>
    </location>
</feature>
<dbReference type="PANTHER" id="PTHR10083">
    <property type="entry name" value="KUNITZ-TYPE PROTEASE INHIBITOR-RELATED"/>
    <property type="match status" value="1"/>
</dbReference>
<accession>A0A0C2F9T2</accession>
<evidence type="ECO:0000256" key="7">
    <source>
        <dbReference type="ARBA" id="ARBA00034146"/>
    </source>
</evidence>
<evidence type="ECO:0000256" key="8">
    <source>
        <dbReference type="SAM" id="MobiDB-lite"/>
    </source>
</evidence>
<evidence type="ECO:0000313" key="10">
    <source>
        <dbReference type="EMBL" id="KIH43644.1"/>
    </source>
</evidence>
<keyword evidence="5" id="KW-1015">Disulfide bond</keyword>
<feature type="region of interest" description="Disordered" evidence="8">
    <location>
        <begin position="1"/>
        <end position="20"/>
    </location>
</feature>
<keyword evidence="11" id="KW-1185">Reference proteome</keyword>
<evidence type="ECO:0000256" key="6">
    <source>
        <dbReference type="ARBA" id="ARBA00023240"/>
    </source>
</evidence>
<dbReference type="InterPro" id="IPR020901">
    <property type="entry name" value="Prtase_inh_Kunz-CS"/>
</dbReference>
<dbReference type="CDD" id="cd00109">
    <property type="entry name" value="Kunitz-type"/>
    <property type="match status" value="1"/>
</dbReference>
<dbReference type="InterPro" id="IPR002223">
    <property type="entry name" value="Kunitz_BPTI"/>
</dbReference>
<dbReference type="OrthoDB" id="4473401at2759"/>
<protein>
    <submittedName>
        <fullName evidence="10">Kunitz/Bovine pancreatic trypsin inhibitor domain protein</fullName>
    </submittedName>
</protein>
<dbReference type="GO" id="GO:0005615">
    <property type="term" value="C:extracellular space"/>
    <property type="evidence" value="ECO:0007669"/>
    <property type="project" value="TreeGrafter"/>
</dbReference>
<dbReference type="PANTHER" id="PTHR10083:SF376">
    <property type="entry name" value="SERINE PEPTIDASE INHIBITOR, KUNITZ TYPE, 3"/>
    <property type="match status" value="1"/>
</dbReference>
<dbReference type="Pfam" id="PF00014">
    <property type="entry name" value="Kunitz_BPTI"/>
    <property type="match status" value="1"/>
</dbReference>
<dbReference type="EMBL" id="KN783981">
    <property type="protein sequence ID" value="KIH43644.1"/>
    <property type="molecule type" value="Genomic_DNA"/>
</dbReference>